<proteinExistence type="predicted"/>
<evidence type="ECO:0000313" key="2">
    <source>
        <dbReference type="EMBL" id="MCW7551955.1"/>
    </source>
</evidence>
<protein>
    <submittedName>
        <fullName evidence="2">Transposase</fullName>
    </submittedName>
</protein>
<dbReference type="Proteomes" id="UP001209854">
    <property type="component" value="Unassembled WGS sequence"/>
</dbReference>
<dbReference type="EMBL" id="JAPFCC010000001">
    <property type="protein sequence ID" value="MCW7551955.1"/>
    <property type="molecule type" value="Genomic_DNA"/>
</dbReference>
<comment type="caution">
    <text evidence="2">The sequence shown here is derived from an EMBL/GenBank/DDBJ whole genome shotgun (WGS) entry which is preliminary data.</text>
</comment>
<dbReference type="Pfam" id="PF13007">
    <property type="entry name" value="LZ_Tnp_IS66"/>
    <property type="match status" value="1"/>
</dbReference>
<evidence type="ECO:0000259" key="1">
    <source>
        <dbReference type="Pfam" id="PF13007"/>
    </source>
</evidence>
<evidence type="ECO:0000313" key="3">
    <source>
        <dbReference type="Proteomes" id="UP001209854"/>
    </source>
</evidence>
<feature type="domain" description="Transposase TnpC homeodomain" evidence="1">
    <location>
        <begin position="12"/>
        <end position="44"/>
    </location>
</feature>
<keyword evidence="3" id="KW-1185">Reference proteome</keyword>
<name>A0ABT3MRG5_9GAMM</name>
<organism evidence="2 3">
    <name type="scientific">Endozoicomonas gorgoniicola</name>
    <dbReference type="NCBI Taxonomy" id="1234144"/>
    <lineage>
        <taxon>Bacteria</taxon>
        <taxon>Pseudomonadati</taxon>
        <taxon>Pseudomonadota</taxon>
        <taxon>Gammaproteobacteria</taxon>
        <taxon>Oceanospirillales</taxon>
        <taxon>Endozoicomonadaceae</taxon>
        <taxon>Endozoicomonas</taxon>
    </lineage>
</organism>
<dbReference type="InterPro" id="IPR024463">
    <property type="entry name" value="Transposase_TnpC_homeodom"/>
</dbReference>
<reference evidence="2 3" key="1">
    <citation type="submission" date="2022-10" db="EMBL/GenBank/DDBJ databases">
        <title>High-quality genome sequences of two octocoral-associated bacteria, Endozoicomonas euniceicola EF212 and Endozoicomonas gorgoniicola PS125.</title>
        <authorList>
            <person name="Chiou Y.-J."/>
            <person name="Chen Y.-H."/>
        </authorList>
    </citation>
    <scope>NUCLEOTIDE SEQUENCE [LARGE SCALE GENOMIC DNA]</scope>
    <source>
        <strain evidence="2 3">PS125</strain>
    </source>
</reference>
<accession>A0ABT3MRG5</accession>
<dbReference type="RefSeq" id="WP_262566945.1">
    <property type="nucleotide sequence ID" value="NZ_JAPFCC010000001.1"/>
</dbReference>
<gene>
    <name evidence="2" type="ORF">NX722_04730</name>
</gene>
<sequence length="56" mass="6591">MDATLQELSSVKQQLNWFKRQVFGEKSEKRLTIDNPDQIDLVVVIQRQQRAAFFVP</sequence>